<dbReference type="InterPro" id="IPR000182">
    <property type="entry name" value="GNAT_dom"/>
</dbReference>
<organism evidence="2 3">
    <name type="scientific">Streptococcus ferus</name>
    <dbReference type="NCBI Taxonomy" id="1345"/>
    <lineage>
        <taxon>Bacteria</taxon>
        <taxon>Bacillati</taxon>
        <taxon>Bacillota</taxon>
        <taxon>Bacilli</taxon>
        <taxon>Lactobacillales</taxon>
        <taxon>Streptococcaceae</taxon>
        <taxon>Streptococcus</taxon>
    </lineage>
</organism>
<proteinExistence type="predicted"/>
<name>A0A2X3VIV0_9STRE</name>
<dbReference type="GO" id="GO:0016747">
    <property type="term" value="F:acyltransferase activity, transferring groups other than amino-acyl groups"/>
    <property type="evidence" value="ECO:0007669"/>
    <property type="project" value="InterPro"/>
</dbReference>
<accession>A0A2X3VIV0</accession>
<dbReference type="InterPro" id="IPR016181">
    <property type="entry name" value="Acyl_CoA_acyltransferase"/>
</dbReference>
<evidence type="ECO:0000259" key="1">
    <source>
        <dbReference type="PROSITE" id="PS51186"/>
    </source>
</evidence>
<evidence type="ECO:0000313" key="2">
    <source>
        <dbReference type="EMBL" id="SQF41244.1"/>
    </source>
</evidence>
<keyword evidence="2" id="KW-0808">Transferase</keyword>
<feature type="domain" description="N-acetyltransferase" evidence="1">
    <location>
        <begin position="1"/>
        <end position="170"/>
    </location>
</feature>
<dbReference type="Proteomes" id="UP000249495">
    <property type="component" value="Chromosome 1"/>
</dbReference>
<dbReference type="EMBL" id="LS483343">
    <property type="protein sequence ID" value="SQF41244.1"/>
    <property type="molecule type" value="Genomic_DNA"/>
</dbReference>
<evidence type="ECO:0000313" key="3">
    <source>
        <dbReference type="Proteomes" id="UP000249495"/>
    </source>
</evidence>
<reference evidence="2 3" key="1">
    <citation type="submission" date="2018-06" db="EMBL/GenBank/DDBJ databases">
        <authorList>
            <consortium name="Pathogen Informatics"/>
            <person name="Doyle S."/>
        </authorList>
    </citation>
    <scope>NUCLEOTIDE SEQUENCE [LARGE SCALE GENOMIC DNA]</scope>
    <source>
        <strain evidence="2 3">NCTC12278</strain>
    </source>
</reference>
<dbReference type="OrthoDB" id="9797989at2"/>
<dbReference type="PANTHER" id="PTHR39173">
    <property type="entry name" value="ACETYLTRANSFERASE"/>
    <property type="match status" value="1"/>
</dbReference>
<dbReference type="Pfam" id="PF13302">
    <property type="entry name" value="Acetyltransf_3"/>
    <property type="match status" value="1"/>
</dbReference>
<dbReference type="PANTHER" id="PTHR39173:SF1">
    <property type="entry name" value="ACETYLTRANSFERASE"/>
    <property type="match status" value="1"/>
</dbReference>
<dbReference type="RefSeq" id="WP_018030483.1">
    <property type="nucleotide sequence ID" value="NZ_CAMCCF010000010.1"/>
</dbReference>
<dbReference type="SUPFAM" id="SSF55729">
    <property type="entry name" value="Acyl-CoA N-acyltransferases (Nat)"/>
    <property type="match status" value="1"/>
</dbReference>
<gene>
    <name evidence="2" type="ORF">NCTC12278_01846</name>
</gene>
<dbReference type="Gene3D" id="3.40.630.30">
    <property type="match status" value="1"/>
</dbReference>
<protein>
    <submittedName>
        <fullName evidence="2">Acetyltransferase</fullName>
    </submittedName>
</protein>
<dbReference type="KEGG" id="sfer:NCTC12278_01846"/>
<dbReference type="PROSITE" id="PS51186">
    <property type="entry name" value="GNAT"/>
    <property type="match status" value="1"/>
</dbReference>
<dbReference type="STRING" id="1123303.GCA_000372425_01159"/>
<keyword evidence="3" id="KW-1185">Reference proteome</keyword>
<sequence>MDLRRPQPEDKAAILEMMAEFEKADAAHDGGFWTSENFSYEDWLAYNLDCERGLNLPSGFVPAIQFVSFDEEGRALGFLHLRLRLNEFLRAQGGHIGYSIRPSERGKGHAKEQLALGLAEAMKKNIRSILLTCHDDNPASRSVILANGGVLEDIRHHFERYWIEMEDDHE</sequence>
<dbReference type="AlphaFoldDB" id="A0A2X3VIV0"/>